<proteinExistence type="predicted"/>
<accession>A0A0A1UC37</accession>
<evidence type="ECO:0000313" key="2">
    <source>
        <dbReference type="EMBL" id="ELP92806.1"/>
    </source>
</evidence>
<dbReference type="InterPro" id="IPR008936">
    <property type="entry name" value="Rho_GTPase_activation_prot"/>
</dbReference>
<sequence>MATPRIAHQADTNTIAPPLSPRFKADQMGQWSKILLPLANELPQEVFETLLAEANDQERRKDLVLSMVEFYSENEKITELFDYIIKREMVSHLEDPERIFSSGSCFDIIIKEFLKNDLDVLLDDIVTFVIAKMKKDKLKFSNEPKKINKSVKKIAKLLEQIMQQFTTSKNFTAPSLCFLRELQKAVKYEFPKLNDYAIDQIFLELITGKLSSFGDVKGASEKETLEVICTILKWFIHKEDTDYSTDLKSKVAESIKLVEHWKSTLISNEFEKEELVIQWKITSDEFLFELIRCEKLIREKADPYTQRLLDIHFNDEIGYRKGFKSFEMEIKRLQVGEMNNAVGIMLAMSTINMRIKDVKEEIRYLEERLEIRDDRDDDHANGILSPRYRGERGGCASNTEHSCVTTAF</sequence>
<dbReference type="RefSeq" id="XP_004259577.1">
    <property type="nucleotide sequence ID" value="XM_004259529.1"/>
</dbReference>
<feature type="coiled-coil region" evidence="1">
    <location>
        <begin position="348"/>
        <end position="375"/>
    </location>
</feature>
<dbReference type="AlphaFoldDB" id="A0A0A1UC37"/>
<dbReference type="KEGG" id="eiv:EIN_372280"/>
<dbReference type="Gene3D" id="1.10.506.10">
    <property type="entry name" value="GTPase Activation - p120gap, domain 1"/>
    <property type="match status" value="1"/>
</dbReference>
<keyword evidence="1" id="KW-0175">Coiled coil</keyword>
<dbReference type="Proteomes" id="UP000014680">
    <property type="component" value="Unassembled WGS sequence"/>
</dbReference>
<evidence type="ECO:0000256" key="1">
    <source>
        <dbReference type="SAM" id="Coils"/>
    </source>
</evidence>
<dbReference type="EMBL" id="KB206332">
    <property type="protein sequence ID" value="ELP92806.1"/>
    <property type="molecule type" value="Genomic_DNA"/>
</dbReference>
<name>A0A0A1UC37_ENTIV</name>
<protein>
    <submittedName>
        <fullName evidence="2">Uncharacterized protein</fullName>
    </submittedName>
</protein>
<evidence type="ECO:0000313" key="3">
    <source>
        <dbReference type="Proteomes" id="UP000014680"/>
    </source>
</evidence>
<dbReference type="SUPFAM" id="SSF48350">
    <property type="entry name" value="GTPase activation domain, GAP"/>
    <property type="match status" value="1"/>
</dbReference>
<reference evidence="2 3" key="1">
    <citation type="submission" date="2012-10" db="EMBL/GenBank/DDBJ databases">
        <authorList>
            <person name="Zafar N."/>
            <person name="Inman J."/>
            <person name="Hall N."/>
            <person name="Lorenzi H."/>
            <person name="Caler E."/>
        </authorList>
    </citation>
    <scope>NUCLEOTIDE SEQUENCE [LARGE SCALE GENOMIC DNA]</scope>
    <source>
        <strain evidence="2 3">IP1</strain>
    </source>
</reference>
<dbReference type="VEuPathDB" id="AmoebaDB:EIN_372280"/>
<organism evidence="2 3">
    <name type="scientific">Entamoeba invadens IP1</name>
    <dbReference type="NCBI Taxonomy" id="370355"/>
    <lineage>
        <taxon>Eukaryota</taxon>
        <taxon>Amoebozoa</taxon>
        <taxon>Evosea</taxon>
        <taxon>Archamoebae</taxon>
        <taxon>Mastigamoebida</taxon>
        <taxon>Entamoebidae</taxon>
        <taxon>Entamoeba</taxon>
    </lineage>
</organism>
<keyword evidence="3" id="KW-1185">Reference proteome</keyword>
<gene>
    <name evidence="2" type="ORF">EIN_372280</name>
</gene>
<dbReference type="GeneID" id="14891679"/>